<reference evidence="1" key="1">
    <citation type="submission" date="2021-04" db="EMBL/GenBank/DDBJ databases">
        <authorList>
            <person name="Rodrigo-Torres L."/>
            <person name="Arahal R. D."/>
            <person name="Lucena T."/>
        </authorList>
    </citation>
    <scope>NUCLEOTIDE SEQUENCE</scope>
    <source>
        <strain evidence="1">AS29M-1</strain>
    </source>
</reference>
<gene>
    <name evidence="1" type="ORF">CRYO30217_02077</name>
</gene>
<protein>
    <submittedName>
        <fullName evidence="1">Uncharacterized protein</fullName>
    </submittedName>
</protein>
<dbReference type="EMBL" id="OU015584">
    <property type="protein sequence ID" value="CAG5083054.1"/>
    <property type="molecule type" value="Genomic_DNA"/>
</dbReference>
<evidence type="ECO:0000313" key="2">
    <source>
        <dbReference type="Proteomes" id="UP000683507"/>
    </source>
</evidence>
<proteinExistence type="predicted"/>
<dbReference type="RefSeq" id="WP_258542289.1">
    <property type="nucleotide sequence ID" value="NZ_OU015584.1"/>
</dbReference>
<keyword evidence="2" id="KW-1185">Reference proteome</keyword>
<organism evidence="1 2">
    <name type="scientific">Parvicella tangerina</name>
    <dbReference type="NCBI Taxonomy" id="2829795"/>
    <lineage>
        <taxon>Bacteria</taxon>
        <taxon>Pseudomonadati</taxon>
        <taxon>Bacteroidota</taxon>
        <taxon>Flavobacteriia</taxon>
        <taxon>Flavobacteriales</taxon>
        <taxon>Parvicellaceae</taxon>
        <taxon>Parvicella</taxon>
    </lineage>
</organism>
<dbReference type="AlphaFoldDB" id="A0A916JN01"/>
<accession>A0A916JN01</accession>
<dbReference type="KEGG" id="ptan:CRYO30217_02077"/>
<sequence>MPRIKIDNIPILTVDYEHFRKTHWKSLSDYLINKYGKEEFTDAIEVEAILLDAFQYLVNQFRNILLAEKRFSFFLYVYWLHEQSVKVYLKTLGGYELEGIKANEFALNRRILKLIAEQGCDIDFEWGKFPNGQEVLEMDVKIEELLYLGTWMYSIADMIAYQKMVEECKKIEFDEDDMLVVDWQYHYGEAYKELFPQLVEDYQKGTFDEQAVAELKTAIEQCFDIDYNYAGGIIFEIQRHHNADNPTLQTIQPHVLPLNLVNYSKCSQATAESFYNGLTINRQNKLSIEDAILKPHSVRRYMFRPILIYMIGGEDRALVGREKFAESVMVLGTNAIHWNAVPEEWLSNKCFRKFVDKKAREHDRILEDKIEAILKEKGLLYTRNIKSFKQFSGDNLRIDNPTCGEIDYIVVNLSIKKIFIADSKYNRVRYEAVGFRMDYSNFIKTYESQLERKIRWVTANLNIIRDHLKIINGLEDLELDEFSIEGIFFINTPTFYMFNGKYKAITLKQVPEFVEGKYEYPELMLIKEEKGYEMFMMVRHPYFQKPLIIEDPEDQE</sequence>
<name>A0A916JN01_9FLAO</name>
<dbReference type="Proteomes" id="UP000683507">
    <property type="component" value="Chromosome"/>
</dbReference>
<evidence type="ECO:0000313" key="1">
    <source>
        <dbReference type="EMBL" id="CAG5083054.1"/>
    </source>
</evidence>